<dbReference type="InterPro" id="IPR006089">
    <property type="entry name" value="Acyl-CoA_DH_CS"/>
</dbReference>
<evidence type="ECO:0000256" key="4">
    <source>
        <dbReference type="ARBA" id="ARBA00022827"/>
    </source>
</evidence>
<evidence type="ECO:0000256" key="3">
    <source>
        <dbReference type="ARBA" id="ARBA00022630"/>
    </source>
</evidence>
<evidence type="ECO:0000256" key="5">
    <source>
        <dbReference type="ARBA" id="ARBA00023002"/>
    </source>
</evidence>
<feature type="domain" description="Acyl-CoA dehydrogenase/oxidase N-terminal" evidence="8">
    <location>
        <begin position="8"/>
        <end position="119"/>
    </location>
</feature>
<comment type="similarity">
    <text evidence="2">Belongs to the acyl-CoA dehydrogenase family.</text>
</comment>
<dbReference type="PANTHER" id="PTHR48083:SF28">
    <property type="entry name" value="ACYL-COA DEHYDROGENASE FAMILY PROTEIN (AFU_ORTHOLOGUE AFUA_6G10880)-RELATED"/>
    <property type="match status" value="1"/>
</dbReference>
<dbReference type="InterPro" id="IPR046373">
    <property type="entry name" value="Acyl-CoA_Oxase/DH_mid-dom_sf"/>
</dbReference>
<dbReference type="GO" id="GO:0070991">
    <property type="term" value="F:medium-chain fatty acyl-CoA dehydrogenase activity"/>
    <property type="evidence" value="ECO:0007669"/>
    <property type="project" value="UniProtKB-EC"/>
</dbReference>
<dbReference type="EC" id="1.3.8.7" evidence="9"/>
<dbReference type="Gene3D" id="1.10.540.10">
    <property type="entry name" value="Acyl-CoA dehydrogenase/oxidase, N-terminal domain"/>
    <property type="match status" value="1"/>
</dbReference>
<evidence type="ECO:0000313" key="10">
    <source>
        <dbReference type="Proteomes" id="UP001242045"/>
    </source>
</evidence>
<dbReference type="PIRSF" id="PIRSF016578">
    <property type="entry name" value="HsaA"/>
    <property type="match status" value="1"/>
</dbReference>
<organism evidence="9 10">
    <name type="scientific">Variovorax boronicumulans</name>
    <dbReference type="NCBI Taxonomy" id="436515"/>
    <lineage>
        <taxon>Bacteria</taxon>
        <taxon>Pseudomonadati</taxon>
        <taxon>Pseudomonadota</taxon>
        <taxon>Betaproteobacteria</taxon>
        <taxon>Burkholderiales</taxon>
        <taxon>Comamonadaceae</taxon>
        <taxon>Variovorax</taxon>
    </lineage>
</organism>
<dbReference type="InterPro" id="IPR009100">
    <property type="entry name" value="AcylCoA_DH/oxidase_NM_dom_sf"/>
</dbReference>
<evidence type="ECO:0000256" key="2">
    <source>
        <dbReference type="ARBA" id="ARBA00009347"/>
    </source>
</evidence>
<sequence length="392" mass="41953">MNAELQADRAALADTVRRFAENEIAPNVEAWDDAGEFPRALYTRAAELGLLGLGYPEAFGGTPASYSLKLPAWIALARHGKSGGVLASLFSHNIGLPPVVLHASDAVRHEVVPAVLRGEKIAALAITEPGGGSDVAALRTTARRESAGDGDHYVLNGEKTFITSGMRADWITVAVRTGEGRGAGGISMLLVPGDAPGLSRTRLAKMGWLCSDTATLHFDNVRVPARYLLGDEGSGFRIITSNFNGERIGIAAASLGFAQACLDEALAWSRERKTFGAALIEHQAVRHKLVDMQMRIASTEAWLEAVSAEGDAHEAAGRFNAPEWVAQVCMLKNHATQTMQFCADQAVQILGGMGFMRGTVSERIYREVKVMMIGGGAEEIMKELAARQLGWL</sequence>
<evidence type="ECO:0000259" key="7">
    <source>
        <dbReference type="Pfam" id="PF02770"/>
    </source>
</evidence>
<feature type="domain" description="Acyl-CoA dehydrogenase/oxidase C-terminal" evidence="6">
    <location>
        <begin position="233"/>
        <end position="389"/>
    </location>
</feature>
<dbReference type="Proteomes" id="UP001242045">
    <property type="component" value="Unassembled WGS sequence"/>
</dbReference>
<dbReference type="Pfam" id="PF02771">
    <property type="entry name" value="Acyl-CoA_dh_N"/>
    <property type="match status" value="1"/>
</dbReference>
<dbReference type="GO" id="GO:0005737">
    <property type="term" value="C:cytoplasm"/>
    <property type="evidence" value="ECO:0007669"/>
    <property type="project" value="TreeGrafter"/>
</dbReference>
<name>A0AAW8CS46_9BURK</name>
<dbReference type="FunFam" id="2.40.110.10:FF:000002">
    <property type="entry name" value="Acyl-CoA dehydrogenase fadE12"/>
    <property type="match status" value="1"/>
</dbReference>
<dbReference type="InterPro" id="IPR009075">
    <property type="entry name" value="AcylCo_DH/oxidase_C"/>
</dbReference>
<dbReference type="RefSeq" id="WP_307684156.1">
    <property type="nucleotide sequence ID" value="NZ_JAUSRD010000002.1"/>
</dbReference>
<gene>
    <name evidence="9" type="ORF">J2W31_001219</name>
</gene>
<reference evidence="9" key="1">
    <citation type="submission" date="2023-07" db="EMBL/GenBank/DDBJ databases">
        <title>Sorghum-associated microbial communities from plants grown in Nebraska, USA.</title>
        <authorList>
            <person name="Schachtman D."/>
        </authorList>
    </citation>
    <scope>NUCLEOTIDE SEQUENCE</scope>
    <source>
        <strain evidence="9">DS3754</strain>
    </source>
</reference>
<dbReference type="GO" id="GO:0033539">
    <property type="term" value="P:fatty acid beta-oxidation using acyl-CoA dehydrogenase"/>
    <property type="evidence" value="ECO:0007669"/>
    <property type="project" value="TreeGrafter"/>
</dbReference>
<keyword evidence="3" id="KW-0285">Flavoprotein</keyword>
<dbReference type="EMBL" id="JAUSRD010000002">
    <property type="protein sequence ID" value="MDP9892116.1"/>
    <property type="molecule type" value="Genomic_DNA"/>
</dbReference>
<dbReference type="InterPro" id="IPR037069">
    <property type="entry name" value="AcylCoA_DH/ox_N_sf"/>
</dbReference>
<dbReference type="AlphaFoldDB" id="A0AAW8CS46"/>
<evidence type="ECO:0000259" key="6">
    <source>
        <dbReference type="Pfam" id="PF00441"/>
    </source>
</evidence>
<comment type="cofactor">
    <cofactor evidence="1">
        <name>FAD</name>
        <dbReference type="ChEBI" id="CHEBI:57692"/>
    </cofactor>
</comment>
<dbReference type="SUPFAM" id="SSF56645">
    <property type="entry name" value="Acyl-CoA dehydrogenase NM domain-like"/>
    <property type="match status" value="1"/>
</dbReference>
<dbReference type="InterPro" id="IPR050741">
    <property type="entry name" value="Acyl-CoA_dehydrogenase"/>
</dbReference>
<comment type="caution">
    <text evidence="9">The sequence shown here is derived from an EMBL/GenBank/DDBJ whole genome shotgun (WGS) entry which is preliminary data.</text>
</comment>
<dbReference type="SUPFAM" id="SSF47203">
    <property type="entry name" value="Acyl-CoA dehydrogenase C-terminal domain-like"/>
    <property type="match status" value="1"/>
</dbReference>
<dbReference type="Gene3D" id="2.40.110.10">
    <property type="entry name" value="Butyryl-CoA Dehydrogenase, subunit A, domain 2"/>
    <property type="match status" value="1"/>
</dbReference>
<dbReference type="PROSITE" id="PS00072">
    <property type="entry name" value="ACYL_COA_DH_1"/>
    <property type="match status" value="1"/>
</dbReference>
<dbReference type="InterPro" id="IPR006091">
    <property type="entry name" value="Acyl-CoA_Oxase/DH_mid-dom"/>
</dbReference>
<keyword evidence="5 9" id="KW-0560">Oxidoreductase</keyword>
<protein>
    <submittedName>
        <fullName evidence="9">Acyl-CoA dehydrogenase</fullName>
        <ecNumber evidence="9">1.3.8.7</ecNumber>
    </submittedName>
</protein>
<dbReference type="Gene3D" id="1.20.140.10">
    <property type="entry name" value="Butyryl-CoA Dehydrogenase, subunit A, domain 3"/>
    <property type="match status" value="1"/>
</dbReference>
<accession>A0AAW8CS46</accession>
<dbReference type="InterPro" id="IPR013786">
    <property type="entry name" value="AcylCoA_DH/ox_N"/>
</dbReference>
<dbReference type="PANTHER" id="PTHR48083">
    <property type="entry name" value="MEDIUM-CHAIN SPECIFIC ACYL-COA DEHYDROGENASE, MITOCHONDRIAL-RELATED"/>
    <property type="match status" value="1"/>
</dbReference>
<proteinExistence type="inferred from homology"/>
<keyword evidence="4" id="KW-0274">FAD</keyword>
<evidence type="ECO:0000259" key="8">
    <source>
        <dbReference type="Pfam" id="PF02771"/>
    </source>
</evidence>
<dbReference type="Pfam" id="PF00441">
    <property type="entry name" value="Acyl-CoA_dh_1"/>
    <property type="match status" value="1"/>
</dbReference>
<dbReference type="Pfam" id="PF02770">
    <property type="entry name" value="Acyl-CoA_dh_M"/>
    <property type="match status" value="1"/>
</dbReference>
<dbReference type="InterPro" id="IPR036250">
    <property type="entry name" value="AcylCo_DH-like_C"/>
</dbReference>
<dbReference type="GO" id="GO:0050660">
    <property type="term" value="F:flavin adenine dinucleotide binding"/>
    <property type="evidence" value="ECO:0007669"/>
    <property type="project" value="InterPro"/>
</dbReference>
<feature type="domain" description="Acyl-CoA oxidase/dehydrogenase middle" evidence="7">
    <location>
        <begin position="123"/>
        <end position="221"/>
    </location>
</feature>
<evidence type="ECO:0000256" key="1">
    <source>
        <dbReference type="ARBA" id="ARBA00001974"/>
    </source>
</evidence>
<evidence type="ECO:0000313" key="9">
    <source>
        <dbReference type="EMBL" id="MDP9892116.1"/>
    </source>
</evidence>